<dbReference type="OrthoDB" id="342190at2759"/>
<organism evidence="1 2">
    <name type="scientific">Apostasia shenzhenica</name>
    <dbReference type="NCBI Taxonomy" id="1088818"/>
    <lineage>
        <taxon>Eukaryota</taxon>
        <taxon>Viridiplantae</taxon>
        <taxon>Streptophyta</taxon>
        <taxon>Embryophyta</taxon>
        <taxon>Tracheophyta</taxon>
        <taxon>Spermatophyta</taxon>
        <taxon>Magnoliopsida</taxon>
        <taxon>Liliopsida</taxon>
        <taxon>Asparagales</taxon>
        <taxon>Orchidaceae</taxon>
        <taxon>Apostasioideae</taxon>
        <taxon>Apostasia</taxon>
    </lineage>
</organism>
<dbReference type="Gene3D" id="3.40.50.300">
    <property type="entry name" value="P-loop containing nucleotide triphosphate hydrolases"/>
    <property type="match status" value="1"/>
</dbReference>
<evidence type="ECO:0000313" key="2">
    <source>
        <dbReference type="Proteomes" id="UP000236161"/>
    </source>
</evidence>
<gene>
    <name evidence="1" type="ORF">AXF42_Ash020655</name>
</gene>
<dbReference type="STRING" id="1088818.A0A2H9ZVZ5"/>
<sequence>MKGHPGTGKSTLARAIAAVLRCPLLDKDDVRDPTFSVQLHLAEASTAGAASAALNDLSYAVLWRLVETQISLGLSVVVDSPLSHRAHLDHLLSIASAAGARVAVVECRPGDEAEWHRRLEARASAAGDASGGGEGEGWHKPATSVELRRLIDGYQGRSDYEFGGVPRLVVDSTAAAVAVEDLVDKVMEFVKSDCFVDD</sequence>
<proteinExistence type="predicted"/>
<accession>A0A2H9ZVZ5</accession>
<evidence type="ECO:0008006" key="3">
    <source>
        <dbReference type="Google" id="ProtNLM"/>
    </source>
</evidence>
<dbReference type="AlphaFoldDB" id="A0A2H9ZVZ5"/>
<dbReference type="Pfam" id="PF13671">
    <property type="entry name" value="AAA_33"/>
    <property type="match status" value="1"/>
</dbReference>
<dbReference type="Proteomes" id="UP000236161">
    <property type="component" value="Unassembled WGS sequence"/>
</dbReference>
<dbReference type="SUPFAM" id="SSF52540">
    <property type="entry name" value="P-loop containing nucleoside triphosphate hydrolases"/>
    <property type="match status" value="1"/>
</dbReference>
<evidence type="ECO:0000313" key="1">
    <source>
        <dbReference type="EMBL" id="PKA47485.1"/>
    </source>
</evidence>
<name>A0A2H9ZVZ5_9ASPA</name>
<reference evidence="1 2" key="1">
    <citation type="journal article" date="2017" name="Nature">
        <title>The Apostasia genome and the evolution of orchids.</title>
        <authorList>
            <person name="Zhang G.Q."/>
            <person name="Liu K.W."/>
            <person name="Li Z."/>
            <person name="Lohaus R."/>
            <person name="Hsiao Y.Y."/>
            <person name="Niu S.C."/>
            <person name="Wang J.Y."/>
            <person name="Lin Y.C."/>
            <person name="Xu Q."/>
            <person name="Chen L.J."/>
            <person name="Yoshida K."/>
            <person name="Fujiwara S."/>
            <person name="Wang Z.W."/>
            <person name="Zhang Y.Q."/>
            <person name="Mitsuda N."/>
            <person name="Wang M."/>
            <person name="Liu G.H."/>
            <person name="Pecoraro L."/>
            <person name="Huang H.X."/>
            <person name="Xiao X.J."/>
            <person name="Lin M."/>
            <person name="Wu X.Y."/>
            <person name="Wu W.L."/>
            <person name="Chen Y.Y."/>
            <person name="Chang S.B."/>
            <person name="Sakamoto S."/>
            <person name="Ohme-Takagi M."/>
            <person name="Yagi M."/>
            <person name="Zeng S.J."/>
            <person name="Shen C.Y."/>
            <person name="Yeh C.M."/>
            <person name="Luo Y.B."/>
            <person name="Tsai W.C."/>
            <person name="Van de Peer Y."/>
            <person name="Liu Z.J."/>
        </authorList>
    </citation>
    <scope>NUCLEOTIDE SEQUENCE [LARGE SCALE GENOMIC DNA]</scope>
    <source>
        <strain evidence="2">cv. Shenzhen</strain>
        <tissue evidence="1">Stem</tissue>
    </source>
</reference>
<dbReference type="EMBL" id="KZ453155">
    <property type="protein sequence ID" value="PKA47485.1"/>
    <property type="molecule type" value="Genomic_DNA"/>
</dbReference>
<dbReference type="PANTHER" id="PTHR37807">
    <property type="entry name" value="OS07G0160300 PROTEIN"/>
    <property type="match status" value="1"/>
</dbReference>
<protein>
    <recommendedName>
        <fullName evidence="3">Adenylate kinase</fullName>
    </recommendedName>
</protein>
<dbReference type="PANTHER" id="PTHR37807:SF3">
    <property type="entry name" value="OS07G0160300 PROTEIN"/>
    <property type="match status" value="1"/>
</dbReference>
<dbReference type="InterPro" id="IPR027417">
    <property type="entry name" value="P-loop_NTPase"/>
</dbReference>
<keyword evidence="2" id="KW-1185">Reference proteome</keyword>